<evidence type="ECO:0008006" key="3">
    <source>
        <dbReference type="Google" id="ProtNLM"/>
    </source>
</evidence>
<dbReference type="SUPFAM" id="SSF51206">
    <property type="entry name" value="cAMP-binding domain-like"/>
    <property type="match status" value="1"/>
</dbReference>
<dbReference type="AlphaFoldDB" id="A0A1T5GQL1"/>
<sequence length="191" mass="22605">MERLIHFFSHYRQLSPEARSFIQAHGEIKTYAKNEWYKHGEQSIAKWCFVLEGLVAKIGCKNGSNEYIERLCPTHGYFTGSKHPYSSSSEPLAIQFLQSTTLYEISIIALQEALTIFPELKDIYQVLQQHRQLRLQEQLHILRMSSLHRLHALFVLRPGIYAHLTVLQRMSYLDISNFREYYKALNYHMRR</sequence>
<accession>A0A1T5GQL1</accession>
<dbReference type="InterPro" id="IPR014710">
    <property type="entry name" value="RmlC-like_jellyroll"/>
</dbReference>
<gene>
    <name evidence="1" type="ORF">SAMN05660841_04278</name>
</gene>
<dbReference type="EMBL" id="FUZF01000030">
    <property type="protein sequence ID" value="SKC10715.1"/>
    <property type="molecule type" value="Genomic_DNA"/>
</dbReference>
<dbReference type="Gene3D" id="2.60.120.10">
    <property type="entry name" value="Jelly Rolls"/>
    <property type="match status" value="1"/>
</dbReference>
<dbReference type="InterPro" id="IPR018490">
    <property type="entry name" value="cNMP-bd_dom_sf"/>
</dbReference>
<dbReference type="Proteomes" id="UP000190150">
    <property type="component" value="Unassembled WGS sequence"/>
</dbReference>
<organism evidence="1 2">
    <name type="scientific">Sphingobacterium nematocida</name>
    <dbReference type="NCBI Taxonomy" id="1513896"/>
    <lineage>
        <taxon>Bacteria</taxon>
        <taxon>Pseudomonadati</taxon>
        <taxon>Bacteroidota</taxon>
        <taxon>Sphingobacteriia</taxon>
        <taxon>Sphingobacteriales</taxon>
        <taxon>Sphingobacteriaceae</taxon>
        <taxon>Sphingobacterium</taxon>
    </lineage>
</organism>
<dbReference type="OrthoDB" id="710328at2"/>
<protein>
    <recommendedName>
        <fullName evidence="3">cAMP-binding domain of CRP or a regulatory subunit of cAMP-dependent protein kinases</fullName>
    </recommendedName>
</protein>
<proteinExistence type="predicted"/>
<reference evidence="2" key="1">
    <citation type="submission" date="2017-02" db="EMBL/GenBank/DDBJ databases">
        <authorList>
            <person name="Varghese N."/>
            <person name="Submissions S."/>
        </authorList>
    </citation>
    <scope>NUCLEOTIDE SEQUENCE [LARGE SCALE GENOMIC DNA]</scope>
    <source>
        <strain evidence="2">DSM 24091</strain>
    </source>
</reference>
<dbReference type="RefSeq" id="WP_079645899.1">
    <property type="nucleotide sequence ID" value="NZ_FUZF01000030.1"/>
</dbReference>
<evidence type="ECO:0000313" key="1">
    <source>
        <dbReference type="EMBL" id="SKC10715.1"/>
    </source>
</evidence>
<evidence type="ECO:0000313" key="2">
    <source>
        <dbReference type="Proteomes" id="UP000190150"/>
    </source>
</evidence>
<name>A0A1T5GQL1_9SPHI</name>
<keyword evidence="2" id="KW-1185">Reference proteome</keyword>
<dbReference type="STRING" id="1513896.SAMN05660841_04278"/>